<evidence type="ECO:0000256" key="2">
    <source>
        <dbReference type="ARBA" id="ARBA00012705"/>
    </source>
</evidence>
<keyword evidence="3 6" id="KW-0808">Transferase</keyword>
<keyword evidence="8" id="KW-0732">Signal</keyword>
<dbReference type="Pfam" id="PF00108">
    <property type="entry name" value="Thiolase_N"/>
    <property type="match status" value="2"/>
</dbReference>
<name>A0A7G1L1P8_9NOCA</name>
<dbReference type="GeneID" id="80351445"/>
<dbReference type="Proteomes" id="UP000516173">
    <property type="component" value="Chromosome"/>
</dbReference>
<dbReference type="Pfam" id="PF02803">
    <property type="entry name" value="Thiolase_C"/>
    <property type="match status" value="1"/>
</dbReference>
<evidence type="ECO:0000256" key="8">
    <source>
        <dbReference type="SAM" id="SignalP"/>
    </source>
</evidence>
<dbReference type="InterPro" id="IPR002155">
    <property type="entry name" value="Thiolase"/>
</dbReference>
<reference evidence="11 12" key="1">
    <citation type="submission" date="2020-08" db="EMBL/GenBank/DDBJ databases">
        <title>Genome Sequencing of Nocardia wallacei strain FMUON74 and assembly.</title>
        <authorList>
            <person name="Toyokawa M."/>
            <person name="Uesaka K."/>
        </authorList>
    </citation>
    <scope>NUCLEOTIDE SEQUENCE [LARGE SCALE GENOMIC DNA]</scope>
    <source>
        <strain evidence="11 12">FMUON74</strain>
    </source>
</reference>
<dbReference type="AlphaFoldDB" id="A0A7G1L1P8"/>
<feature type="domain" description="Thiolase N-terminal" evidence="9">
    <location>
        <begin position="123"/>
        <end position="234"/>
    </location>
</feature>
<dbReference type="PANTHER" id="PTHR18919">
    <property type="entry name" value="ACETYL-COA C-ACYLTRANSFERASE"/>
    <property type="match status" value="1"/>
</dbReference>
<evidence type="ECO:0000256" key="6">
    <source>
        <dbReference type="RuleBase" id="RU003557"/>
    </source>
</evidence>
<dbReference type="RefSeq" id="WP_187685906.1">
    <property type="nucleotide sequence ID" value="NZ_AP023396.1"/>
</dbReference>
<feature type="region of interest" description="Disordered" evidence="7">
    <location>
        <begin position="367"/>
        <end position="390"/>
    </location>
</feature>
<organism evidence="11 12">
    <name type="scientific">Nocardia wallacei</name>
    <dbReference type="NCBI Taxonomy" id="480035"/>
    <lineage>
        <taxon>Bacteria</taxon>
        <taxon>Bacillati</taxon>
        <taxon>Actinomycetota</taxon>
        <taxon>Actinomycetes</taxon>
        <taxon>Mycobacteriales</taxon>
        <taxon>Nocardiaceae</taxon>
        <taxon>Nocardia</taxon>
    </lineage>
</organism>
<dbReference type="PANTHER" id="PTHR18919:SF107">
    <property type="entry name" value="ACETYL-COA ACETYLTRANSFERASE, CYTOSOLIC"/>
    <property type="match status" value="1"/>
</dbReference>
<evidence type="ECO:0000313" key="12">
    <source>
        <dbReference type="Proteomes" id="UP000516173"/>
    </source>
</evidence>
<dbReference type="KEGG" id="nwl:NWFMUON74_70760"/>
<feature type="signal peptide" evidence="8">
    <location>
        <begin position="1"/>
        <end position="22"/>
    </location>
</feature>
<evidence type="ECO:0000256" key="3">
    <source>
        <dbReference type="ARBA" id="ARBA00022679"/>
    </source>
</evidence>
<feature type="compositionally biased region" description="Basic residues" evidence="7">
    <location>
        <begin position="375"/>
        <end position="390"/>
    </location>
</feature>
<dbReference type="GO" id="GO:0003985">
    <property type="term" value="F:acetyl-CoA C-acetyltransferase activity"/>
    <property type="evidence" value="ECO:0007669"/>
    <property type="project" value="UniProtKB-EC"/>
</dbReference>
<comment type="similarity">
    <text evidence="1 6">Belongs to the thiolase-like superfamily. Thiolase family.</text>
</comment>
<evidence type="ECO:0000259" key="9">
    <source>
        <dbReference type="Pfam" id="PF00108"/>
    </source>
</evidence>
<dbReference type="GO" id="GO:0006635">
    <property type="term" value="P:fatty acid beta-oxidation"/>
    <property type="evidence" value="ECO:0007669"/>
    <property type="project" value="TreeGrafter"/>
</dbReference>
<dbReference type="InterPro" id="IPR016039">
    <property type="entry name" value="Thiolase-like"/>
</dbReference>
<dbReference type="SUPFAM" id="SSF53901">
    <property type="entry name" value="Thiolase-like"/>
    <property type="match status" value="2"/>
</dbReference>
<dbReference type="InterPro" id="IPR020617">
    <property type="entry name" value="Thiolase_C"/>
</dbReference>
<evidence type="ECO:0000313" key="11">
    <source>
        <dbReference type="EMBL" id="BCK59304.1"/>
    </source>
</evidence>
<gene>
    <name evidence="11" type="ORF">NWFMUON74_70760</name>
</gene>
<evidence type="ECO:0000256" key="1">
    <source>
        <dbReference type="ARBA" id="ARBA00010982"/>
    </source>
</evidence>
<keyword evidence="12" id="KW-1185">Reference proteome</keyword>
<dbReference type="Gene3D" id="3.40.47.10">
    <property type="match status" value="2"/>
</dbReference>
<evidence type="ECO:0000256" key="5">
    <source>
        <dbReference type="ARBA" id="ARBA00040529"/>
    </source>
</evidence>
<dbReference type="InterPro" id="IPR020616">
    <property type="entry name" value="Thiolase_N"/>
</dbReference>
<feature type="domain" description="Thiolase C-terminal" evidence="10">
    <location>
        <begin position="242"/>
        <end position="361"/>
    </location>
</feature>
<protein>
    <recommendedName>
        <fullName evidence="5">Probable acetyl-CoA acetyltransferase</fullName>
        <ecNumber evidence="2">2.3.1.9</ecNumber>
    </recommendedName>
</protein>
<evidence type="ECO:0000259" key="10">
    <source>
        <dbReference type="Pfam" id="PF02803"/>
    </source>
</evidence>
<sequence length="390" mass="39579">MRRAAIVSPVRTPSGFAGGALAALPPGRLAAAAIAGAVGRAELDGARVDEVVLAGPPGLARLAALDAGLPSALAGFEVGSADGLAALIVAATMVHAETAAVVVAGGVHDTVPAETALAAVDPAHAERLAGRYHLTRTESDEFALSSHRRTARAWRQGIFDAEIVPVVAAAPDELRHRTESAVPHLVGRDEQSRADVSTRALTSAAPLLPDSVLTAAAVSVPAAGAAACLMVAEDRLIDLALEPLAYMTDWVAAGTDGSMPAVAAAVAKLLSRNGLSFDDIDLLEIAERSAVEVLALLRHFGRHDLGAVNVNGGALALGDPGLAAGARMTATLLHELARRGGAYALVAADSAADRGVAVLFESSAAAPPANTPKGARFHGLRSRRSGRHRA</sequence>
<accession>A0A7G1L1P8</accession>
<evidence type="ECO:0000256" key="7">
    <source>
        <dbReference type="SAM" id="MobiDB-lite"/>
    </source>
</evidence>
<feature type="chain" id="PRO_5028877587" description="Probable acetyl-CoA acetyltransferase" evidence="8">
    <location>
        <begin position="23"/>
        <end position="390"/>
    </location>
</feature>
<evidence type="ECO:0000256" key="4">
    <source>
        <dbReference type="ARBA" id="ARBA00023315"/>
    </source>
</evidence>
<dbReference type="EC" id="2.3.1.9" evidence="2"/>
<keyword evidence="4 6" id="KW-0012">Acyltransferase</keyword>
<feature type="domain" description="Thiolase N-terminal" evidence="9">
    <location>
        <begin position="5"/>
        <end position="108"/>
    </location>
</feature>
<proteinExistence type="inferred from homology"/>
<dbReference type="PIRSF" id="PIRSF000429">
    <property type="entry name" value="Ac-CoA_Ac_transf"/>
    <property type="match status" value="1"/>
</dbReference>
<dbReference type="EMBL" id="AP023396">
    <property type="protein sequence ID" value="BCK59304.1"/>
    <property type="molecule type" value="Genomic_DNA"/>
</dbReference>